<protein>
    <submittedName>
        <fullName evidence="1">Uncharacterized protein</fullName>
    </submittedName>
</protein>
<organism evidence="1 2">
    <name type="scientific">Neisseria sicca VK64</name>
    <dbReference type="NCBI Taxonomy" id="1095748"/>
    <lineage>
        <taxon>Bacteria</taxon>
        <taxon>Pseudomonadati</taxon>
        <taxon>Pseudomonadota</taxon>
        <taxon>Betaproteobacteria</taxon>
        <taxon>Neisseriales</taxon>
        <taxon>Neisseriaceae</taxon>
        <taxon>Neisseria</taxon>
    </lineage>
</organism>
<dbReference type="EMBL" id="AJMT01000185">
    <property type="protein sequence ID" value="EIG24938.1"/>
    <property type="molecule type" value="Genomic_DNA"/>
</dbReference>
<dbReference type="Proteomes" id="UP000004473">
    <property type="component" value="Unassembled WGS sequence"/>
</dbReference>
<evidence type="ECO:0000313" key="1">
    <source>
        <dbReference type="EMBL" id="EIG24938.1"/>
    </source>
</evidence>
<accession>I2NGH7</accession>
<sequence length="61" mass="7235">MAVSCVEFEIRVKPFKNCFSSLFFIDFTKEYISQLYPTVRASWRLGPESDFLFFEKRQGVV</sequence>
<gene>
    <name evidence="1" type="ORF">HMPREF1051_1912</name>
</gene>
<comment type="caution">
    <text evidence="1">The sequence shown here is derived from an EMBL/GenBank/DDBJ whole genome shotgun (WGS) entry which is preliminary data.</text>
</comment>
<name>I2NGH7_NEISI</name>
<evidence type="ECO:0000313" key="2">
    <source>
        <dbReference type="Proteomes" id="UP000004473"/>
    </source>
</evidence>
<reference evidence="1 2" key="1">
    <citation type="submission" date="2012-04" db="EMBL/GenBank/DDBJ databases">
        <authorList>
            <person name="Harkins D.M."/>
            <person name="Madupu R."/>
            <person name="Durkin A.S."/>
            <person name="Torralba M."/>
            <person name="Methe B."/>
            <person name="Sutton G.G."/>
            <person name="Nelson K.E."/>
        </authorList>
    </citation>
    <scope>NUCLEOTIDE SEQUENCE [LARGE SCALE GENOMIC DNA]</scope>
    <source>
        <strain evidence="1 2">VK64</strain>
    </source>
</reference>
<dbReference type="AlphaFoldDB" id="I2NGH7"/>
<proteinExistence type="predicted"/>